<dbReference type="SUPFAM" id="SSF52540">
    <property type="entry name" value="P-loop containing nucleoside triphosphate hydrolases"/>
    <property type="match status" value="1"/>
</dbReference>
<proteinExistence type="predicted"/>
<keyword evidence="3" id="KW-1185">Reference proteome</keyword>
<dbReference type="EMBL" id="VLNY01000032">
    <property type="protein sequence ID" value="KAA0015980.1"/>
    <property type="molecule type" value="Genomic_DNA"/>
</dbReference>
<comment type="caution">
    <text evidence="2">The sequence shown here is derived from an EMBL/GenBank/DDBJ whole genome shotgun (WGS) entry which is preliminary data.</text>
</comment>
<reference evidence="2 3" key="1">
    <citation type="submission" date="2019-07" db="EMBL/GenBank/DDBJ databases">
        <title>Rhodococcus cavernicolus sp. nov., isolated from a cave.</title>
        <authorList>
            <person name="Lee S.D."/>
        </authorList>
    </citation>
    <scope>NUCLEOTIDE SEQUENCE [LARGE SCALE GENOMIC DNA]</scope>
    <source>
        <strain evidence="2 3">C1-24</strain>
    </source>
</reference>
<protein>
    <submittedName>
        <fullName evidence="2">AAA family ATPase</fullName>
    </submittedName>
</protein>
<evidence type="ECO:0000313" key="2">
    <source>
        <dbReference type="EMBL" id="KAA0015980.1"/>
    </source>
</evidence>
<dbReference type="SMART" id="SM00382">
    <property type="entry name" value="AAA"/>
    <property type="match status" value="1"/>
</dbReference>
<evidence type="ECO:0000313" key="3">
    <source>
        <dbReference type="Proteomes" id="UP000322244"/>
    </source>
</evidence>
<dbReference type="PANTHER" id="PTHR30050">
    <property type="entry name" value="CHROMOSOMAL REPLICATION INITIATOR PROTEIN DNAA"/>
    <property type="match status" value="1"/>
</dbReference>
<dbReference type="PANTHER" id="PTHR30050:SF4">
    <property type="entry name" value="ATP-BINDING PROTEIN RV3427C IN INSERTION SEQUENCE-RELATED"/>
    <property type="match status" value="1"/>
</dbReference>
<gene>
    <name evidence="2" type="ORF">FOY51_26885</name>
</gene>
<evidence type="ECO:0000259" key="1">
    <source>
        <dbReference type="SMART" id="SM00382"/>
    </source>
</evidence>
<dbReference type="AlphaFoldDB" id="A0A5A7S3K8"/>
<dbReference type="InterPro" id="IPR027417">
    <property type="entry name" value="P-loop_NTPase"/>
</dbReference>
<dbReference type="InterPro" id="IPR020591">
    <property type="entry name" value="Chromosome_initiator_DnaA-like"/>
</dbReference>
<dbReference type="OrthoDB" id="9773429at2"/>
<dbReference type="InterPro" id="IPR003593">
    <property type="entry name" value="AAA+_ATPase"/>
</dbReference>
<dbReference type="InterPro" id="IPR028350">
    <property type="entry name" value="DNAC/IstB-like"/>
</dbReference>
<accession>A0A5A7S3K8</accession>
<dbReference type="InterPro" id="IPR002611">
    <property type="entry name" value="IstB_ATP-bd"/>
</dbReference>
<dbReference type="PRINTS" id="PR00051">
    <property type="entry name" value="DNAA"/>
</dbReference>
<dbReference type="CDD" id="cd00009">
    <property type="entry name" value="AAA"/>
    <property type="match status" value="1"/>
</dbReference>
<feature type="domain" description="AAA+ ATPase" evidence="1">
    <location>
        <begin position="112"/>
        <end position="228"/>
    </location>
</feature>
<organism evidence="2 3">
    <name type="scientific">Antrihabitans cavernicola</name>
    <dbReference type="NCBI Taxonomy" id="2495913"/>
    <lineage>
        <taxon>Bacteria</taxon>
        <taxon>Bacillati</taxon>
        <taxon>Actinomycetota</taxon>
        <taxon>Actinomycetes</taxon>
        <taxon>Mycobacteriales</taxon>
        <taxon>Nocardiaceae</taxon>
        <taxon>Antrihabitans</taxon>
    </lineage>
</organism>
<dbReference type="Pfam" id="PF01695">
    <property type="entry name" value="IstB_IS21"/>
    <property type="match status" value="1"/>
</dbReference>
<dbReference type="GO" id="GO:0005524">
    <property type="term" value="F:ATP binding"/>
    <property type="evidence" value="ECO:0007669"/>
    <property type="project" value="InterPro"/>
</dbReference>
<sequence length="228" mass="25168">MTVPMRRRRGLTAQAADAAVDQACRQLRLPSVRGLFPDMVITAEKEQLTYQGFLAELLLAECDDRTRRRSIRRVKAAGFPREKWLGDFDFDANPNINPATIHTLASGAWVRAGQPLCLIGDSGTGKSHLLIALGTAAAESGFRVKYTLATKLVNELVEAADEKILAKTIARYGRVDLICIDELGYMELDKRGAELLFQVLTEREEKNSVAIASNESFSKAHLFARTCA</sequence>
<name>A0A5A7S3K8_9NOCA</name>
<dbReference type="Gene3D" id="3.40.50.300">
    <property type="entry name" value="P-loop containing nucleotide triphosphate hydrolases"/>
    <property type="match status" value="1"/>
</dbReference>
<dbReference type="PIRSF" id="PIRSF003073">
    <property type="entry name" value="DNAC_TnpB_IstB"/>
    <property type="match status" value="1"/>
</dbReference>
<dbReference type="Proteomes" id="UP000322244">
    <property type="component" value="Unassembled WGS sequence"/>
</dbReference>
<dbReference type="GO" id="GO:0006260">
    <property type="term" value="P:DNA replication"/>
    <property type="evidence" value="ECO:0007669"/>
    <property type="project" value="TreeGrafter"/>
</dbReference>